<organism evidence="4 5">
    <name type="scientific">Powellomyces hirtus</name>
    <dbReference type="NCBI Taxonomy" id="109895"/>
    <lineage>
        <taxon>Eukaryota</taxon>
        <taxon>Fungi</taxon>
        <taxon>Fungi incertae sedis</taxon>
        <taxon>Chytridiomycota</taxon>
        <taxon>Chytridiomycota incertae sedis</taxon>
        <taxon>Chytridiomycetes</taxon>
        <taxon>Spizellomycetales</taxon>
        <taxon>Powellomycetaceae</taxon>
        <taxon>Powellomyces</taxon>
    </lineage>
</organism>
<dbReference type="GO" id="GO:0016020">
    <property type="term" value="C:membrane"/>
    <property type="evidence" value="ECO:0007669"/>
    <property type="project" value="TreeGrafter"/>
</dbReference>
<feature type="region of interest" description="Disordered" evidence="1">
    <location>
        <begin position="643"/>
        <end position="712"/>
    </location>
</feature>
<keyword evidence="2" id="KW-1133">Transmembrane helix</keyword>
<feature type="region of interest" description="Disordered" evidence="1">
    <location>
        <begin position="1"/>
        <end position="28"/>
    </location>
</feature>
<keyword evidence="2" id="KW-0472">Membrane</keyword>
<evidence type="ECO:0000313" key="5">
    <source>
        <dbReference type="Proteomes" id="UP000318582"/>
    </source>
</evidence>
<dbReference type="InterPro" id="IPR002656">
    <property type="entry name" value="Acyl_transf_3_dom"/>
</dbReference>
<evidence type="ECO:0000259" key="3">
    <source>
        <dbReference type="Pfam" id="PF01757"/>
    </source>
</evidence>
<keyword evidence="5" id="KW-1185">Reference proteome</keyword>
<feature type="transmembrane region" description="Helical" evidence="2">
    <location>
        <begin position="457"/>
        <end position="475"/>
    </location>
</feature>
<dbReference type="PANTHER" id="PTHR23028:SF131">
    <property type="entry name" value="BLR2367 PROTEIN"/>
    <property type="match status" value="1"/>
</dbReference>
<reference evidence="4 5" key="1">
    <citation type="journal article" date="2019" name="Sci. Rep.">
        <title>Comparative genomics of chytrid fungi reveal insights into the obligate biotrophic and pathogenic lifestyle of Synchytrium endobioticum.</title>
        <authorList>
            <person name="van de Vossenberg B.T.L.H."/>
            <person name="Warris S."/>
            <person name="Nguyen H.D.T."/>
            <person name="van Gent-Pelzer M.P.E."/>
            <person name="Joly D.L."/>
            <person name="van de Geest H.C."/>
            <person name="Bonants P.J.M."/>
            <person name="Smith D.S."/>
            <person name="Levesque C.A."/>
            <person name="van der Lee T.A.J."/>
        </authorList>
    </citation>
    <scope>NUCLEOTIDE SEQUENCE [LARGE SCALE GENOMIC DNA]</scope>
    <source>
        <strain evidence="4 5">CBS 809.83</strain>
    </source>
</reference>
<sequence>MPEASKVADLVKDGPNGSGDGAATKDKHQQEAVLPTKLVRKSPVFFNVPCLTGLRGIAALGVVAGHLTGGTGAHIYFNGWEALQEMGNVAVLFFFVLSAFLLTVRALTERQRPADARYLRWSANGILIPWLSVRWIKYLIRRSFRILPLYWVVLVLIAAISWLHGAYGDLRNYEPFGWGRVLPYAFFYDVNSIFWTIPPEFEYYLVMPFYIVLYEMAERKDKMGEWTMGTSENPPAYPYGLGTAEIAMKEHYRKGLHNRVVHYYYRFGRRVVLLLVLSLFNVLIVPIFWSARGVVNYYHIPAFMGRFWIGSLAAFIYHMFAQYGYVIYDSAPKTKNVNQKFSNLASKWISTFCDLILWLLVIGLFLSVPYYARLILRKQVPREPLSYYADNMGMWPVGGSALLVFLVSFGCRDRSFARFSSWSFFNYAGEISFPLYMTHPVAIHLTQEKEIEGIDGFLFTFGFSLVIASALHFAVEKPVGMMAGKLAKWVQVTHFSKDPKLPVDVDKHDEIAAKRYTEMGLKPASHEAFGDTSVGDEKRTVLPVTSAVAVLQAPRGKSSGPLFQVVSIDHNEEKAQAPEYETIADEPADGKPRHNPEEETPLAALAINRSVSPPNRQLSPPNPHHIEPLNDNYYQQQYFNAGRGVPLQSRPSSQYVAPRSPLQNEYQSTRPMSQYAAPRSPLQNEFHFPTANDPNYQAPPPAFRADSYNRRY</sequence>
<feature type="transmembrane region" description="Helical" evidence="2">
    <location>
        <begin position="392"/>
        <end position="412"/>
    </location>
</feature>
<dbReference type="STRING" id="109895.A0A507DSJ4"/>
<dbReference type="Proteomes" id="UP000318582">
    <property type="component" value="Unassembled WGS sequence"/>
</dbReference>
<feature type="domain" description="Acyltransferase 3" evidence="3">
    <location>
        <begin position="50"/>
        <end position="470"/>
    </location>
</feature>
<dbReference type="AlphaFoldDB" id="A0A507DSJ4"/>
<feature type="transmembrane region" description="Helical" evidence="2">
    <location>
        <begin position="201"/>
        <end position="217"/>
    </location>
</feature>
<protein>
    <recommendedName>
        <fullName evidence="3">Acyltransferase 3 domain-containing protein</fullName>
    </recommendedName>
</protein>
<dbReference type="InterPro" id="IPR050879">
    <property type="entry name" value="Acyltransferase_3"/>
</dbReference>
<feature type="transmembrane region" description="Helical" evidence="2">
    <location>
        <begin position="424"/>
        <end position="445"/>
    </location>
</feature>
<dbReference type="GO" id="GO:0000271">
    <property type="term" value="P:polysaccharide biosynthetic process"/>
    <property type="evidence" value="ECO:0007669"/>
    <property type="project" value="TreeGrafter"/>
</dbReference>
<feature type="transmembrane region" description="Helical" evidence="2">
    <location>
        <begin position="271"/>
        <end position="289"/>
    </location>
</feature>
<evidence type="ECO:0000256" key="2">
    <source>
        <dbReference type="SAM" id="Phobius"/>
    </source>
</evidence>
<comment type="caution">
    <text evidence="4">The sequence shown here is derived from an EMBL/GenBank/DDBJ whole genome shotgun (WGS) entry which is preliminary data.</text>
</comment>
<dbReference type="GO" id="GO:0016747">
    <property type="term" value="F:acyltransferase activity, transferring groups other than amino-acyl groups"/>
    <property type="evidence" value="ECO:0007669"/>
    <property type="project" value="InterPro"/>
</dbReference>
<feature type="transmembrane region" description="Helical" evidence="2">
    <location>
        <begin position="309"/>
        <end position="328"/>
    </location>
</feature>
<dbReference type="EMBL" id="QEAQ01000165">
    <property type="protein sequence ID" value="TPX54222.1"/>
    <property type="molecule type" value="Genomic_DNA"/>
</dbReference>
<feature type="transmembrane region" description="Helical" evidence="2">
    <location>
        <begin position="148"/>
        <end position="167"/>
    </location>
</feature>
<gene>
    <name evidence="4" type="ORF">PhCBS80983_g06003</name>
</gene>
<proteinExistence type="predicted"/>
<evidence type="ECO:0000313" key="4">
    <source>
        <dbReference type="EMBL" id="TPX54222.1"/>
    </source>
</evidence>
<accession>A0A507DSJ4</accession>
<name>A0A507DSJ4_9FUNG</name>
<keyword evidence="2" id="KW-0812">Transmembrane</keyword>
<feature type="transmembrane region" description="Helical" evidence="2">
    <location>
        <begin position="348"/>
        <end position="372"/>
    </location>
</feature>
<dbReference type="PANTHER" id="PTHR23028">
    <property type="entry name" value="ACETYLTRANSFERASE"/>
    <property type="match status" value="1"/>
</dbReference>
<feature type="transmembrane region" description="Helical" evidence="2">
    <location>
        <begin position="89"/>
        <end position="107"/>
    </location>
</feature>
<dbReference type="Pfam" id="PF01757">
    <property type="entry name" value="Acyl_transf_3"/>
    <property type="match status" value="1"/>
</dbReference>
<evidence type="ECO:0000256" key="1">
    <source>
        <dbReference type="SAM" id="MobiDB-lite"/>
    </source>
</evidence>
<feature type="compositionally biased region" description="Polar residues" evidence="1">
    <location>
        <begin position="649"/>
        <end position="672"/>
    </location>
</feature>